<feature type="region of interest" description="Disordered" evidence="1">
    <location>
        <begin position="1"/>
        <end position="71"/>
    </location>
</feature>
<proteinExistence type="predicted"/>
<evidence type="ECO:0000256" key="1">
    <source>
        <dbReference type="SAM" id="MobiDB-lite"/>
    </source>
</evidence>
<organism evidence="2 3">
    <name type="scientific">Candidatus Kuenenbacteria bacterium CG1_02_38_13</name>
    <dbReference type="NCBI Taxonomy" id="1805235"/>
    <lineage>
        <taxon>Bacteria</taxon>
        <taxon>Candidatus Kueneniibacteriota</taxon>
    </lineage>
</organism>
<protein>
    <submittedName>
        <fullName evidence="2">Uncharacterized protein</fullName>
    </submittedName>
</protein>
<reference evidence="2" key="1">
    <citation type="journal article" date="2016" name="Environ. Microbiol.">
        <title>Genomic resolution of a cold subsurface aquifer community provides metabolic insights for novel microbes adapted to high CO concentrations.</title>
        <authorList>
            <person name="Probst A.J."/>
            <person name="Castelle C.J."/>
            <person name="Singh A."/>
            <person name="Brown C.T."/>
            <person name="Anantharaman K."/>
            <person name="Sharon I."/>
            <person name="Hug L.A."/>
            <person name="Burstein D."/>
            <person name="Emerson J.B."/>
            <person name="Thomas B.C."/>
            <person name="Banfield J.F."/>
        </authorList>
    </citation>
    <scope>NUCLEOTIDE SEQUENCE [LARGE SCALE GENOMIC DNA]</scope>
    <source>
        <strain evidence="2">CG1_02_38_13</strain>
    </source>
</reference>
<name>A0A1J4U1B3_9BACT</name>
<accession>A0A1J4U1B3</accession>
<gene>
    <name evidence="2" type="ORF">AUJ29_02890</name>
</gene>
<comment type="caution">
    <text evidence="2">The sequence shown here is derived from an EMBL/GenBank/DDBJ whole genome shotgun (WGS) entry which is preliminary data.</text>
</comment>
<dbReference type="EMBL" id="MNVB01000062">
    <property type="protein sequence ID" value="OIO16414.1"/>
    <property type="molecule type" value="Genomic_DNA"/>
</dbReference>
<dbReference type="AlphaFoldDB" id="A0A1J4U1B3"/>
<evidence type="ECO:0000313" key="3">
    <source>
        <dbReference type="Proteomes" id="UP000182465"/>
    </source>
</evidence>
<dbReference type="Proteomes" id="UP000182465">
    <property type="component" value="Unassembled WGS sequence"/>
</dbReference>
<sequence>MSIFRNPFVKEKSSEQMTPDLMVREISSVSEKEAQSNIEAQQEKAREHVEKQAQEKLTAVESDQQTRKMPSTARAALSVVSQKSINLQKIERVMEENMETIFFKMDDAHRRMFKEEGERTARQIENVIAIGKSMAVKILELLKNWLRLIPGVNKFFLEQEAKIKTDKILRDTDIERANHKS</sequence>
<evidence type="ECO:0000313" key="2">
    <source>
        <dbReference type="EMBL" id="OIO16414.1"/>
    </source>
</evidence>
<feature type="compositionally biased region" description="Basic and acidic residues" evidence="1">
    <location>
        <begin position="41"/>
        <end position="54"/>
    </location>
</feature>